<name>A0A9Q3BAE6_9BASI</name>
<keyword evidence="2" id="KW-1185">Reference proteome</keyword>
<evidence type="ECO:0000313" key="1">
    <source>
        <dbReference type="EMBL" id="MBW0461421.1"/>
    </source>
</evidence>
<proteinExistence type="predicted"/>
<dbReference type="Proteomes" id="UP000765509">
    <property type="component" value="Unassembled WGS sequence"/>
</dbReference>
<reference evidence="1" key="1">
    <citation type="submission" date="2021-03" db="EMBL/GenBank/DDBJ databases">
        <title>Draft genome sequence of rust myrtle Austropuccinia psidii MF-1, a brazilian biotype.</title>
        <authorList>
            <person name="Quecine M.C."/>
            <person name="Pachon D.M.R."/>
            <person name="Bonatelli M.L."/>
            <person name="Correr F.H."/>
            <person name="Franceschini L.M."/>
            <person name="Leite T.F."/>
            <person name="Margarido G.R.A."/>
            <person name="Almeida C.A."/>
            <person name="Ferrarezi J.A."/>
            <person name="Labate C.A."/>
        </authorList>
    </citation>
    <scope>NUCLEOTIDE SEQUENCE</scope>
    <source>
        <strain evidence="1">MF-1</strain>
    </source>
</reference>
<dbReference type="AlphaFoldDB" id="A0A9Q3BAE6"/>
<protein>
    <submittedName>
        <fullName evidence="1">Uncharacterized protein</fullName>
    </submittedName>
</protein>
<dbReference type="EMBL" id="AVOT02000157">
    <property type="protein sequence ID" value="MBW0461421.1"/>
    <property type="molecule type" value="Genomic_DNA"/>
</dbReference>
<sequence length="95" mass="10975">MNPHHKNRYEALDPNQGTYLPPLEKMLGVSHYPPSVENQFLHHNTQVPSNSRLGEGALQSDVGVYNQRYFFNADRSNSQVFFQQQHGLQHPMRTV</sequence>
<organism evidence="1 2">
    <name type="scientific">Austropuccinia psidii MF-1</name>
    <dbReference type="NCBI Taxonomy" id="1389203"/>
    <lineage>
        <taxon>Eukaryota</taxon>
        <taxon>Fungi</taxon>
        <taxon>Dikarya</taxon>
        <taxon>Basidiomycota</taxon>
        <taxon>Pucciniomycotina</taxon>
        <taxon>Pucciniomycetes</taxon>
        <taxon>Pucciniales</taxon>
        <taxon>Sphaerophragmiaceae</taxon>
        <taxon>Austropuccinia</taxon>
    </lineage>
</organism>
<gene>
    <name evidence="1" type="ORF">O181_001136</name>
</gene>
<comment type="caution">
    <text evidence="1">The sequence shown here is derived from an EMBL/GenBank/DDBJ whole genome shotgun (WGS) entry which is preliminary data.</text>
</comment>
<accession>A0A9Q3BAE6</accession>
<evidence type="ECO:0000313" key="2">
    <source>
        <dbReference type="Proteomes" id="UP000765509"/>
    </source>
</evidence>